<evidence type="ECO:0008006" key="3">
    <source>
        <dbReference type="Google" id="ProtNLM"/>
    </source>
</evidence>
<evidence type="ECO:0000313" key="1">
    <source>
        <dbReference type="EMBL" id="TRL36262.1"/>
    </source>
</evidence>
<keyword evidence="2" id="KW-1185">Reference proteome</keyword>
<comment type="caution">
    <text evidence="1">The sequence shown here is derived from an EMBL/GenBank/DDBJ whole genome shotgun (WGS) entry which is preliminary data.</text>
</comment>
<gene>
    <name evidence="1" type="ORF">FNA46_18485</name>
</gene>
<dbReference type="Proteomes" id="UP000316801">
    <property type="component" value="Unassembled WGS sequence"/>
</dbReference>
<sequence>MRELIVHIGASKCASSTVQGFLSLNPVMAAGGRTYVYACLDNNGAVLHGEELAEAGRHSVFGYAASYVAFDWVEQLGQGLRQIADIFDGDESVIISNEGFWNLGIDPSSATIFDDLGVPVRVFMLTRPPVDWANAGWWQWGCWEYETVGDWCDSIGFVDYKAGLDQWKQLRRLKQAYVADISQGPIPCLLDFLDITSGDFVYPEDLNVASSAEVLRLLLGNREMFGRRTHEPEVEFRLNALLNYKGPKPPFALSEAMVRRLVAGGRDSHRQLLDDMHWLRPETKQAVCEAYLSTRPYVGRCSDFDTQTFVSQGFSDSFVALLGQRLLDGRP</sequence>
<reference evidence="1 2" key="1">
    <citation type="submission" date="2019-07" db="EMBL/GenBank/DDBJ databases">
        <title>Ln-dependent methylotrophs.</title>
        <authorList>
            <person name="Tani A."/>
        </authorList>
    </citation>
    <scope>NUCLEOTIDE SEQUENCE [LARGE SCALE GENOMIC DNA]</scope>
    <source>
        <strain evidence="1 2">SM12</strain>
    </source>
</reference>
<name>A0A549T345_9HYPH</name>
<dbReference type="AlphaFoldDB" id="A0A549T345"/>
<proteinExistence type="predicted"/>
<dbReference type="InterPro" id="IPR027417">
    <property type="entry name" value="P-loop_NTPase"/>
</dbReference>
<accession>A0A549T345</accession>
<dbReference type="RefSeq" id="WP_143126684.1">
    <property type="nucleotide sequence ID" value="NZ_VJMG01000056.1"/>
</dbReference>
<evidence type="ECO:0000313" key="2">
    <source>
        <dbReference type="Proteomes" id="UP000316801"/>
    </source>
</evidence>
<dbReference type="EMBL" id="VJMG01000056">
    <property type="protein sequence ID" value="TRL36262.1"/>
    <property type="molecule type" value="Genomic_DNA"/>
</dbReference>
<dbReference type="SUPFAM" id="SSF52540">
    <property type="entry name" value="P-loop containing nucleoside triphosphate hydrolases"/>
    <property type="match status" value="1"/>
</dbReference>
<organism evidence="1 2">
    <name type="scientific">Rhizobium straminoryzae</name>
    <dbReference type="NCBI Taxonomy" id="1387186"/>
    <lineage>
        <taxon>Bacteria</taxon>
        <taxon>Pseudomonadati</taxon>
        <taxon>Pseudomonadota</taxon>
        <taxon>Alphaproteobacteria</taxon>
        <taxon>Hyphomicrobiales</taxon>
        <taxon>Rhizobiaceae</taxon>
        <taxon>Rhizobium/Agrobacterium group</taxon>
        <taxon>Rhizobium</taxon>
    </lineage>
</organism>
<protein>
    <recommendedName>
        <fullName evidence="3">Sulfotransferase family protein</fullName>
    </recommendedName>
</protein>